<protein>
    <recommendedName>
        <fullName evidence="2">Beta-lactamase-related domain-containing protein</fullName>
    </recommendedName>
</protein>
<dbReference type="SUPFAM" id="SSF56601">
    <property type="entry name" value="beta-lactamase/transpeptidase-like"/>
    <property type="match status" value="1"/>
</dbReference>
<comment type="caution">
    <text evidence="3">The sequence shown here is derived from an EMBL/GenBank/DDBJ whole genome shotgun (WGS) entry which is preliminary data.</text>
</comment>
<dbReference type="Proteomes" id="UP000663856">
    <property type="component" value="Unassembled WGS sequence"/>
</dbReference>
<dbReference type="InterPro" id="IPR001466">
    <property type="entry name" value="Beta-lactam-related"/>
</dbReference>
<organism evidence="3 4">
    <name type="scientific">Rotaria magnacalcarata</name>
    <dbReference type="NCBI Taxonomy" id="392030"/>
    <lineage>
        <taxon>Eukaryota</taxon>
        <taxon>Metazoa</taxon>
        <taxon>Spiralia</taxon>
        <taxon>Gnathifera</taxon>
        <taxon>Rotifera</taxon>
        <taxon>Eurotatoria</taxon>
        <taxon>Bdelloidea</taxon>
        <taxon>Philodinida</taxon>
        <taxon>Philodinidae</taxon>
        <taxon>Rotaria</taxon>
    </lineage>
</organism>
<reference evidence="3" key="1">
    <citation type="submission" date="2021-02" db="EMBL/GenBank/DDBJ databases">
        <authorList>
            <person name="Nowell W R."/>
        </authorList>
    </citation>
    <scope>NUCLEOTIDE SEQUENCE</scope>
</reference>
<accession>A0A816ZSG2</accession>
<dbReference type="AlphaFoldDB" id="A0A816ZSG2"/>
<evidence type="ECO:0000313" key="4">
    <source>
        <dbReference type="Proteomes" id="UP000663856"/>
    </source>
</evidence>
<feature type="signal peptide" evidence="1">
    <location>
        <begin position="1"/>
        <end position="17"/>
    </location>
</feature>
<dbReference type="PANTHER" id="PTHR46825">
    <property type="entry name" value="D-ALANYL-D-ALANINE-CARBOXYPEPTIDASE/ENDOPEPTIDASE AMPH"/>
    <property type="match status" value="1"/>
</dbReference>
<evidence type="ECO:0000256" key="1">
    <source>
        <dbReference type="SAM" id="SignalP"/>
    </source>
</evidence>
<sequence length="131" mass="14599">MFSFVVFAFDLVGTGSTTNCPNRQAIEQSLNKVHIPGALIVVVNGTNILYEQDFGSQSLLPLKPMHADQSIFVLASISKTFITVVVMQLVEKKLIDLDTDINQYLSEPNKRIFLSNFSAHAITFPLFLDFC</sequence>
<dbReference type="Pfam" id="PF00144">
    <property type="entry name" value="Beta-lactamase"/>
    <property type="match status" value="1"/>
</dbReference>
<evidence type="ECO:0000259" key="2">
    <source>
        <dbReference type="Pfam" id="PF00144"/>
    </source>
</evidence>
<dbReference type="InterPro" id="IPR012338">
    <property type="entry name" value="Beta-lactam/transpept-like"/>
</dbReference>
<name>A0A816ZSG2_9BILA</name>
<feature type="chain" id="PRO_5032884762" description="Beta-lactamase-related domain-containing protein" evidence="1">
    <location>
        <begin position="18"/>
        <end position="131"/>
    </location>
</feature>
<dbReference type="PANTHER" id="PTHR46825:SF9">
    <property type="entry name" value="BETA-LACTAMASE-RELATED DOMAIN-CONTAINING PROTEIN"/>
    <property type="match status" value="1"/>
</dbReference>
<gene>
    <name evidence="3" type="ORF">WKI299_LOCUS34889</name>
</gene>
<proteinExistence type="predicted"/>
<dbReference type="InterPro" id="IPR050491">
    <property type="entry name" value="AmpC-like"/>
</dbReference>
<evidence type="ECO:0000313" key="3">
    <source>
        <dbReference type="EMBL" id="CAF2208774.1"/>
    </source>
</evidence>
<keyword evidence="1" id="KW-0732">Signal</keyword>
<dbReference type="Gene3D" id="3.40.710.10">
    <property type="entry name" value="DD-peptidase/beta-lactamase superfamily"/>
    <property type="match status" value="1"/>
</dbReference>
<feature type="domain" description="Beta-lactamase-related" evidence="2">
    <location>
        <begin position="23"/>
        <end position="125"/>
    </location>
</feature>
<dbReference type="EMBL" id="CAJNRF010016654">
    <property type="protein sequence ID" value="CAF2208774.1"/>
    <property type="molecule type" value="Genomic_DNA"/>
</dbReference>